<comment type="caution">
    <text evidence="1">The sequence shown here is derived from an EMBL/GenBank/DDBJ whole genome shotgun (WGS) entry which is preliminary data.</text>
</comment>
<gene>
    <name evidence="1" type="ORF">FOT62_21350</name>
</gene>
<organism evidence="1 2">
    <name type="scientific">Serratia marcescens</name>
    <dbReference type="NCBI Taxonomy" id="615"/>
    <lineage>
        <taxon>Bacteria</taxon>
        <taxon>Pseudomonadati</taxon>
        <taxon>Pseudomonadota</taxon>
        <taxon>Gammaproteobacteria</taxon>
        <taxon>Enterobacterales</taxon>
        <taxon>Yersiniaceae</taxon>
        <taxon>Serratia</taxon>
    </lineage>
</organism>
<protein>
    <submittedName>
        <fullName evidence="1">Uncharacterized protein</fullName>
    </submittedName>
</protein>
<dbReference type="AlphaFoldDB" id="A0A5C7C420"/>
<dbReference type="RefSeq" id="WP_147882502.1">
    <property type="nucleotide sequence ID" value="NZ_VOUQ01000015.1"/>
</dbReference>
<accession>A0A5C7C420</accession>
<dbReference type="Proteomes" id="UP000321126">
    <property type="component" value="Unassembled WGS sequence"/>
</dbReference>
<name>A0A5C7C420_SERMA</name>
<evidence type="ECO:0000313" key="2">
    <source>
        <dbReference type="Proteomes" id="UP000321126"/>
    </source>
</evidence>
<sequence>MRPMTIPAAAVAHRLPFIPGELFEDDLYGTPCYRHDDGQDFLPLYLTHLKETKALRCHKRR</sequence>
<reference evidence="1 2" key="1">
    <citation type="submission" date="2019-07" db="EMBL/GenBank/DDBJ databases">
        <title>Serratia strains were isolated from fresh produce.</title>
        <authorList>
            <person name="Cho G.-S."/>
            <person name="Stein M."/>
            <person name="Lee W."/>
            <person name="Suh S.H."/>
            <person name="Franz C.M.A.P."/>
        </authorList>
    </citation>
    <scope>NUCLEOTIDE SEQUENCE [LARGE SCALE GENOMIC DNA]</scope>
    <source>
        <strain evidence="1 2">S16</strain>
    </source>
</reference>
<dbReference type="EMBL" id="VOUQ01000015">
    <property type="protein sequence ID" value="TXE28318.1"/>
    <property type="molecule type" value="Genomic_DNA"/>
</dbReference>
<evidence type="ECO:0000313" key="1">
    <source>
        <dbReference type="EMBL" id="TXE28318.1"/>
    </source>
</evidence>
<proteinExistence type="predicted"/>